<comment type="cofactor">
    <cofactor evidence="1">
        <name>FAD</name>
        <dbReference type="ChEBI" id="CHEBI:57692"/>
    </cofactor>
</comment>
<feature type="domain" description="Glucose-methanol-choline oxidoreductase N-terminal" evidence="7">
    <location>
        <begin position="309"/>
        <end position="323"/>
    </location>
</feature>
<dbReference type="InterPro" id="IPR027424">
    <property type="entry name" value="Glucose_Oxidase_domain_2"/>
</dbReference>
<sequence length="606" mass="65170">MAPIKSLLSPLSLLLLAARSSGHVLPRAAVDSSSAYDYIVVGGGTCGLAVASRLTENSNVTVLVIEAGESVYDNANVTSFDGYQSAFNTAIDWLYKTEAQTHADGRALVLHQGKAIGGTSTINGMSYTRVDAAQIDAWQEIGNEGWTWDNLYPYYRKQETFQIPNKHQEAGGSSYIKSYHGFKGPVSIGWPLNQAVHVLGAAVQSAYEALGLPASEDPNGGDLRGTTAYPSMMDEETRMRSDAARAYFWPHYPTRSNLALKSGTTVNRLLWSDEKDADGNVVAEAVEAVSNNGTTSILRANKGVIVSAGTIRTPQVLELSGVGNPKILSKANVTTRVNLPGVGENLIDQINNSVYASLKTNATYDDEAPVASYPNVTDLFGNNTSAVGAKLLADLPAYAEKIASENNNATSAADLLKLMKVQHGLLFNHGVAAAEVIHSSTGSKLDAEFWATLPFTRGNIHITSNDPKEQASINLNHFMMDWDAMSQAAVAKYIRKLYETSPMNNMVGAETSPSAASVPADATDATWIQWLKENYRSNFHLLSSAAMMPREIGGVVSEKLQLYGTSNVRVVDASVLPFQVSGHLTSTLYAIAERAAEFIEQADGRF</sequence>
<dbReference type="Pfam" id="PF00732">
    <property type="entry name" value="GMC_oxred_N"/>
    <property type="match status" value="1"/>
</dbReference>
<dbReference type="PIRSF" id="PIRSF000137">
    <property type="entry name" value="Alcohol_oxidase"/>
    <property type="match status" value="1"/>
</dbReference>
<dbReference type="SUPFAM" id="SSF54373">
    <property type="entry name" value="FAD-linked reductases, C-terminal domain"/>
    <property type="match status" value="1"/>
</dbReference>
<evidence type="ECO:0000256" key="2">
    <source>
        <dbReference type="ARBA" id="ARBA00010790"/>
    </source>
</evidence>
<keyword evidence="5" id="KW-0560">Oxidoreductase</keyword>
<dbReference type="InterPro" id="IPR012132">
    <property type="entry name" value="GMC_OxRdtase"/>
</dbReference>
<feature type="signal peptide" evidence="6">
    <location>
        <begin position="1"/>
        <end position="22"/>
    </location>
</feature>
<evidence type="ECO:0000256" key="4">
    <source>
        <dbReference type="ARBA" id="ARBA00022827"/>
    </source>
</evidence>
<evidence type="ECO:0000256" key="1">
    <source>
        <dbReference type="ARBA" id="ARBA00001974"/>
    </source>
</evidence>
<dbReference type="PANTHER" id="PTHR11552:SF201">
    <property type="entry name" value="GLUCOSE-METHANOL-CHOLINE OXIDOREDUCTASE N-TERMINAL DOMAIN-CONTAINING PROTEIN"/>
    <property type="match status" value="1"/>
</dbReference>
<dbReference type="Pfam" id="PF05199">
    <property type="entry name" value="GMC_oxred_C"/>
    <property type="match status" value="1"/>
</dbReference>
<dbReference type="EMBL" id="JBBWRZ010000005">
    <property type="protein sequence ID" value="KAK8235706.1"/>
    <property type="molecule type" value="Genomic_DNA"/>
</dbReference>
<keyword evidence="4" id="KW-0274">FAD</keyword>
<keyword evidence="3" id="KW-0285">Flavoprotein</keyword>
<dbReference type="SUPFAM" id="SSF51905">
    <property type="entry name" value="FAD/NAD(P)-binding domain"/>
    <property type="match status" value="1"/>
</dbReference>
<evidence type="ECO:0000256" key="6">
    <source>
        <dbReference type="SAM" id="SignalP"/>
    </source>
</evidence>
<dbReference type="Gene3D" id="4.10.450.10">
    <property type="entry name" value="Glucose Oxidase, domain 2"/>
    <property type="match status" value="1"/>
</dbReference>
<evidence type="ECO:0000313" key="9">
    <source>
        <dbReference type="Proteomes" id="UP001492380"/>
    </source>
</evidence>
<reference evidence="8 9" key="1">
    <citation type="submission" date="2024-04" db="EMBL/GenBank/DDBJ databases">
        <title>Phyllosticta paracitricarpa is synonymous to the EU quarantine fungus P. citricarpa based on phylogenomic analyses.</title>
        <authorList>
            <consortium name="Lawrence Berkeley National Laboratory"/>
            <person name="Van Ingen-Buijs V.A."/>
            <person name="Van Westerhoven A.C."/>
            <person name="Haridas S."/>
            <person name="Skiadas P."/>
            <person name="Martin F."/>
            <person name="Groenewald J.Z."/>
            <person name="Crous P.W."/>
            <person name="Seidl M.F."/>
        </authorList>
    </citation>
    <scope>NUCLEOTIDE SEQUENCE [LARGE SCALE GENOMIC DNA]</scope>
    <source>
        <strain evidence="8 9">CBS 123374</strain>
    </source>
</reference>
<evidence type="ECO:0000256" key="3">
    <source>
        <dbReference type="ARBA" id="ARBA00022630"/>
    </source>
</evidence>
<gene>
    <name evidence="8" type="ORF">HDK90DRAFT_414345</name>
</gene>
<proteinExistence type="inferred from homology"/>
<evidence type="ECO:0000313" key="8">
    <source>
        <dbReference type="EMBL" id="KAK8235706.1"/>
    </source>
</evidence>
<dbReference type="InterPro" id="IPR000172">
    <property type="entry name" value="GMC_OxRdtase_N"/>
</dbReference>
<keyword evidence="9" id="KW-1185">Reference proteome</keyword>
<dbReference type="Gene3D" id="3.50.50.60">
    <property type="entry name" value="FAD/NAD(P)-binding domain"/>
    <property type="match status" value="1"/>
</dbReference>
<dbReference type="Gene3D" id="3.30.560.10">
    <property type="entry name" value="Glucose Oxidase, domain 3"/>
    <property type="match status" value="1"/>
</dbReference>
<protein>
    <recommendedName>
        <fullName evidence="7">Glucose-methanol-choline oxidoreductase N-terminal domain-containing protein</fullName>
    </recommendedName>
</protein>
<accession>A0ABR1YR49</accession>
<keyword evidence="6" id="KW-0732">Signal</keyword>
<feature type="chain" id="PRO_5046578402" description="Glucose-methanol-choline oxidoreductase N-terminal domain-containing protein" evidence="6">
    <location>
        <begin position="23"/>
        <end position="606"/>
    </location>
</feature>
<name>A0ABR1YR49_9PEZI</name>
<comment type="caution">
    <text evidence="8">The sequence shown here is derived from an EMBL/GenBank/DDBJ whole genome shotgun (WGS) entry which is preliminary data.</text>
</comment>
<comment type="similarity">
    <text evidence="2">Belongs to the GMC oxidoreductase family.</text>
</comment>
<evidence type="ECO:0000256" key="5">
    <source>
        <dbReference type="ARBA" id="ARBA00023002"/>
    </source>
</evidence>
<evidence type="ECO:0000259" key="7">
    <source>
        <dbReference type="PROSITE" id="PS00624"/>
    </source>
</evidence>
<dbReference type="PROSITE" id="PS00624">
    <property type="entry name" value="GMC_OXRED_2"/>
    <property type="match status" value="1"/>
</dbReference>
<dbReference type="Proteomes" id="UP001492380">
    <property type="component" value="Unassembled WGS sequence"/>
</dbReference>
<dbReference type="InterPro" id="IPR007867">
    <property type="entry name" value="GMC_OxRtase_C"/>
</dbReference>
<dbReference type="PANTHER" id="PTHR11552">
    <property type="entry name" value="GLUCOSE-METHANOL-CHOLINE GMC OXIDOREDUCTASE"/>
    <property type="match status" value="1"/>
</dbReference>
<dbReference type="InterPro" id="IPR036188">
    <property type="entry name" value="FAD/NAD-bd_sf"/>
</dbReference>
<organism evidence="8 9">
    <name type="scientific">Phyllosticta capitalensis</name>
    <dbReference type="NCBI Taxonomy" id="121624"/>
    <lineage>
        <taxon>Eukaryota</taxon>
        <taxon>Fungi</taxon>
        <taxon>Dikarya</taxon>
        <taxon>Ascomycota</taxon>
        <taxon>Pezizomycotina</taxon>
        <taxon>Dothideomycetes</taxon>
        <taxon>Dothideomycetes incertae sedis</taxon>
        <taxon>Botryosphaeriales</taxon>
        <taxon>Phyllostictaceae</taxon>
        <taxon>Phyllosticta</taxon>
    </lineage>
</organism>